<dbReference type="GO" id="GO:0008170">
    <property type="term" value="F:N-methyltransferase activity"/>
    <property type="evidence" value="ECO:0007669"/>
    <property type="project" value="InterPro"/>
</dbReference>
<dbReference type="GO" id="GO:0003677">
    <property type="term" value="F:DNA binding"/>
    <property type="evidence" value="ECO:0007669"/>
    <property type="project" value="InterPro"/>
</dbReference>
<gene>
    <name evidence="4" type="ORF">HRAG_00899</name>
</gene>
<evidence type="ECO:0000256" key="2">
    <source>
        <dbReference type="ARBA" id="ARBA00022679"/>
    </source>
</evidence>
<name>C3XFQ3_9HELI</name>
<dbReference type="SUPFAM" id="SSF53335">
    <property type="entry name" value="S-adenosyl-L-methionine-dependent methyltransferases"/>
    <property type="match status" value="1"/>
</dbReference>
<keyword evidence="1" id="KW-0489">Methyltransferase</keyword>
<dbReference type="InterPro" id="IPR029063">
    <property type="entry name" value="SAM-dependent_MTases_sf"/>
</dbReference>
<keyword evidence="5" id="KW-1185">Reference proteome</keyword>
<dbReference type="Pfam" id="PF01555">
    <property type="entry name" value="N6_N4_Mtase"/>
    <property type="match status" value="1"/>
</dbReference>
<keyword evidence="2" id="KW-0808">Transferase</keyword>
<dbReference type="RefSeq" id="WP_005218099.1">
    <property type="nucleotide sequence ID" value="NZ_KI392040.1"/>
</dbReference>
<protein>
    <recommendedName>
        <fullName evidence="3">DNA methylase N-4/N-6 domain-containing protein</fullName>
    </recommendedName>
</protein>
<dbReference type="GO" id="GO:0032259">
    <property type="term" value="P:methylation"/>
    <property type="evidence" value="ECO:0007669"/>
    <property type="project" value="UniProtKB-KW"/>
</dbReference>
<dbReference type="InterPro" id="IPR002941">
    <property type="entry name" value="DNA_methylase_N4/N6"/>
</dbReference>
<comment type="caution">
    <text evidence="4">The sequence shown here is derived from an EMBL/GenBank/DDBJ whole genome shotgun (WGS) entry which is preliminary data.</text>
</comment>
<evidence type="ECO:0000313" key="5">
    <source>
        <dbReference type="Proteomes" id="UP000005085"/>
    </source>
</evidence>
<proteinExistence type="predicted"/>
<reference evidence="4 5" key="1">
    <citation type="journal article" date="2014" name="Genome Announc.">
        <title>Draft genome sequences of six enterohepatic helicobacter species isolated from humans and one from rhesus macaques.</title>
        <authorList>
            <person name="Shen Z."/>
            <person name="Sheh A."/>
            <person name="Young S.K."/>
            <person name="Abouelliel A."/>
            <person name="Ward D.V."/>
            <person name="Earl A.M."/>
            <person name="Fox J.G."/>
        </authorList>
    </citation>
    <scope>NUCLEOTIDE SEQUENCE [LARGE SCALE GENOMIC DNA]</scope>
    <source>
        <strain evidence="4 5">ATCC 43879</strain>
    </source>
</reference>
<dbReference type="EMBL" id="ACDN02000060">
    <property type="protein sequence ID" value="EEO23842.1"/>
    <property type="molecule type" value="Genomic_DNA"/>
</dbReference>
<evidence type="ECO:0000259" key="3">
    <source>
        <dbReference type="Pfam" id="PF01555"/>
    </source>
</evidence>
<dbReference type="HOGENOM" id="CLU_1813119_0_0_7"/>
<evidence type="ECO:0000256" key="1">
    <source>
        <dbReference type="ARBA" id="ARBA00022603"/>
    </source>
</evidence>
<accession>C3XFQ3</accession>
<dbReference type="AlphaFoldDB" id="C3XFQ3"/>
<dbReference type="Proteomes" id="UP000005085">
    <property type="component" value="Unassembled WGS sequence"/>
</dbReference>
<organism evidence="4 5">
    <name type="scientific">Helicobacter bilis ATCC 43879</name>
    <dbReference type="NCBI Taxonomy" id="613026"/>
    <lineage>
        <taxon>Bacteria</taxon>
        <taxon>Pseudomonadati</taxon>
        <taxon>Campylobacterota</taxon>
        <taxon>Epsilonproteobacteria</taxon>
        <taxon>Campylobacterales</taxon>
        <taxon>Helicobacteraceae</taxon>
        <taxon>Helicobacter</taxon>
    </lineage>
</organism>
<feature type="domain" description="DNA methylase N-4/N-6" evidence="3">
    <location>
        <begin position="16"/>
        <end position="100"/>
    </location>
</feature>
<dbReference type="REBASE" id="94801">
    <property type="entry name" value="M.Hbi43879ORF899P"/>
</dbReference>
<dbReference type="Gene3D" id="3.40.50.150">
    <property type="entry name" value="Vaccinia Virus protein VP39"/>
    <property type="match status" value="1"/>
</dbReference>
<evidence type="ECO:0000313" key="4">
    <source>
        <dbReference type="EMBL" id="EEO23842.1"/>
    </source>
</evidence>
<sequence>MQEAGLIEWSKNNNPRKKVYIDECKGKKIQDIWEFKDSQNPAYPTEKNRAILRRIIAMSSNTESKVMDCFCGGGGFLQEALNLGRKIIGIDESIEAIKLNQQWIKESENHLFSRNIALIGKCVSNRIINEVKENNHMERIST</sequence>
<dbReference type="eggNOG" id="COG2189">
    <property type="taxonomic scope" value="Bacteria"/>
</dbReference>